<reference evidence="2 3" key="1">
    <citation type="submission" date="2021-02" db="EMBL/GenBank/DDBJ databases">
        <title>Characterization of Marinitoga sp. nov. str. BP5-C20A.</title>
        <authorList>
            <person name="Erauso G."/>
            <person name="Postec A."/>
        </authorList>
    </citation>
    <scope>NUCLEOTIDE SEQUENCE [LARGE SCALE GENOMIC DNA]</scope>
    <source>
        <strain evidence="2 3">BP5-C20A</strain>
    </source>
</reference>
<evidence type="ECO:0000256" key="1">
    <source>
        <dbReference type="SAM" id="Phobius"/>
    </source>
</evidence>
<gene>
    <name evidence="2" type="ORF">JRV97_03460</name>
</gene>
<feature type="transmembrane region" description="Helical" evidence="1">
    <location>
        <begin position="258"/>
        <end position="278"/>
    </location>
</feature>
<dbReference type="Proteomes" id="UP001232493">
    <property type="component" value="Chromosome"/>
</dbReference>
<accession>A0ABY8PSK7</accession>
<dbReference type="SUPFAM" id="SSF103473">
    <property type="entry name" value="MFS general substrate transporter"/>
    <property type="match status" value="1"/>
</dbReference>
<keyword evidence="1" id="KW-1133">Transmembrane helix</keyword>
<keyword evidence="1" id="KW-0472">Membrane</keyword>
<keyword evidence="3" id="KW-1185">Reference proteome</keyword>
<dbReference type="EMBL" id="CP069362">
    <property type="protein sequence ID" value="WGS65624.1"/>
    <property type="molecule type" value="Genomic_DNA"/>
</dbReference>
<dbReference type="InterPro" id="IPR036259">
    <property type="entry name" value="MFS_trans_sf"/>
</dbReference>
<keyword evidence="1" id="KW-0812">Transmembrane</keyword>
<feature type="transmembrane region" description="Helical" evidence="1">
    <location>
        <begin position="314"/>
        <end position="342"/>
    </location>
</feature>
<dbReference type="CDD" id="cd17332">
    <property type="entry name" value="MFS_MelB_like"/>
    <property type="match status" value="1"/>
</dbReference>
<proteinExistence type="predicted"/>
<sequence length="469" mass="53055">MKRRNIIAYGMGDIFGGGSFLVIGTLFLIFLTDVVGLRPSLAGLVLIIGKAWDAISDPIMGYISDNTRSKFGKRRLYFLLGIFPIALSFYLLWLPINSNSQLSLFLFYSFAYILFSTVYTMVMIPYTALNAEMTKDYSLRTKLSGTRMFFSQISALLSGVLPKIIIDSASNPSIGYRNMAIVFSILYSLPWIFVFLGTFEESTKDDNVQKNKFDLLSLLKNKPFKIHIGMYIMAYTAMDILMALFIYYLTYYIQKPNIFSICLGLILLTEILSLPLHVYIANKYGKGKDYTLGLSIWAIGMFILFIIGKNTPTIFIYLDSIIIGFGLSAGVMIPWAMLPTIIDIDELITTKNRAGIYSGAMTFIRKIIQAVTLFVLGVFLDFIGYIPNQDQTASTLFKLKSIFVFLPILLLITGILLSLKYKVNAQNHKIIREEIDRLRNNGKKEDVDSNVKKICESITGLSYEQLYNK</sequence>
<dbReference type="NCBIfam" id="TIGR00792">
    <property type="entry name" value="gph"/>
    <property type="match status" value="1"/>
</dbReference>
<dbReference type="PANTHER" id="PTHR11328:SF24">
    <property type="entry name" value="MAJOR FACILITATOR SUPERFAMILY (MFS) PROFILE DOMAIN-CONTAINING PROTEIN"/>
    <property type="match status" value="1"/>
</dbReference>
<feature type="transmembrane region" description="Helical" evidence="1">
    <location>
        <begin position="399"/>
        <end position="419"/>
    </location>
</feature>
<name>A0ABY8PSK7_9BACT</name>
<dbReference type="PANTHER" id="PTHR11328">
    <property type="entry name" value="MAJOR FACILITATOR SUPERFAMILY DOMAIN-CONTAINING PROTEIN"/>
    <property type="match status" value="1"/>
</dbReference>
<evidence type="ECO:0000313" key="2">
    <source>
        <dbReference type="EMBL" id="WGS65624.1"/>
    </source>
</evidence>
<dbReference type="Pfam" id="PF13347">
    <property type="entry name" value="MFS_2"/>
    <property type="match status" value="1"/>
</dbReference>
<feature type="transmembrane region" description="Helical" evidence="1">
    <location>
        <begin position="228"/>
        <end position="252"/>
    </location>
</feature>
<organism evidence="2 3">
    <name type="scientific">Marinitoga aeolica</name>
    <dbReference type="NCBI Taxonomy" id="2809031"/>
    <lineage>
        <taxon>Bacteria</taxon>
        <taxon>Thermotogati</taxon>
        <taxon>Thermotogota</taxon>
        <taxon>Thermotogae</taxon>
        <taxon>Petrotogales</taxon>
        <taxon>Petrotogaceae</taxon>
        <taxon>Marinitoga</taxon>
    </lineage>
</organism>
<feature type="transmembrane region" description="Helical" evidence="1">
    <location>
        <begin position="290"/>
        <end position="308"/>
    </location>
</feature>
<dbReference type="RefSeq" id="WP_205098369.1">
    <property type="nucleotide sequence ID" value="NZ_CP069362.1"/>
</dbReference>
<dbReference type="InterPro" id="IPR039672">
    <property type="entry name" value="MFS_2"/>
</dbReference>
<feature type="transmembrane region" description="Helical" evidence="1">
    <location>
        <begin position="178"/>
        <end position="199"/>
    </location>
</feature>
<feature type="transmembrane region" description="Helical" evidence="1">
    <location>
        <begin position="7"/>
        <end position="31"/>
    </location>
</feature>
<dbReference type="InterPro" id="IPR001927">
    <property type="entry name" value="Na/Gal_symport"/>
</dbReference>
<feature type="transmembrane region" description="Helical" evidence="1">
    <location>
        <begin position="76"/>
        <end position="93"/>
    </location>
</feature>
<evidence type="ECO:0000313" key="3">
    <source>
        <dbReference type="Proteomes" id="UP001232493"/>
    </source>
</evidence>
<protein>
    <submittedName>
        <fullName evidence="2">MFS transporter</fullName>
    </submittedName>
</protein>
<dbReference type="Gene3D" id="1.20.1250.20">
    <property type="entry name" value="MFS general substrate transporter like domains"/>
    <property type="match status" value="2"/>
</dbReference>
<feature type="transmembrane region" description="Helical" evidence="1">
    <location>
        <begin position="363"/>
        <end position="387"/>
    </location>
</feature>
<feature type="transmembrane region" description="Helical" evidence="1">
    <location>
        <begin position="105"/>
        <end position="129"/>
    </location>
</feature>
<feature type="transmembrane region" description="Helical" evidence="1">
    <location>
        <begin position="37"/>
        <end position="55"/>
    </location>
</feature>